<accession>A0ABS0EW21</accession>
<dbReference type="InterPro" id="IPR006311">
    <property type="entry name" value="TAT_signal"/>
</dbReference>
<comment type="caution">
    <text evidence="1">The sequence shown here is derived from an EMBL/GenBank/DDBJ whole genome shotgun (WGS) entry which is preliminary data.</text>
</comment>
<dbReference type="NCBIfam" id="TIGR02811">
    <property type="entry name" value="formate_TAT"/>
    <property type="match status" value="1"/>
</dbReference>
<dbReference type="InterPro" id="IPR014177">
    <property type="entry name" value="Formate_DH_TAT-contain"/>
</dbReference>
<protein>
    <recommendedName>
        <fullName evidence="3">Secreted protein</fullName>
    </recommendedName>
</protein>
<gene>
    <name evidence="1" type="ORF">IXC47_14720</name>
</gene>
<evidence type="ECO:0008006" key="3">
    <source>
        <dbReference type="Google" id="ProtNLM"/>
    </source>
</evidence>
<evidence type="ECO:0000313" key="1">
    <source>
        <dbReference type="EMBL" id="MBF8178940.1"/>
    </source>
</evidence>
<evidence type="ECO:0000313" key="2">
    <source>
        <dbReference type="Proteomes" id="UP000657372"/>
    </source>
</evidence>
<name>A0ABS0EW21_9BURK</name>
<dbReference type="PROSITE" id="PS51318">
    <property type="entry name" value="TAT"/>
    <property type="match status" value="1"/>
</dbReference>
<dbReference type="EMBL" id="JADOEL010000013">
    <property type="protein sequence ID" value="MBF8178940.1"/>
    <property type="molecule type" value="Genomic_DNA"/>
</dbReference>
<reference evidence="1 2" key="1">
    <citation type="submission" date="2020-11" db="EMBL/GenBank/DDBJ databases">
        <title>WGS of Herminiimonas contaminans strain Marseille-Q4544 isolated from planarians Schmidtea mediterranea.</title>
        <authorList>
            <person name="Kangale L."/>
        </authorList>
    </citation>
    <scope>NUCLEOTIDE SEQUENCE [LARGE SCALE GENOMIC DNA]</scope>
    <source>
        <strain evidence="1 2">Marseille-Q4544</strain>
    </source>
</reference>
<keyword evidence="2" id="KW-1185">Reference proteome</keyword>
<dbReference type="Proteomes" id="UP000657372">
    <property type="component" value="Unassembled WGS sequence"/>
</dbReference>
<sequence>MSEQSKTPRRNFLAGIGVVAAGGVAAKLAPESVTTAVSNVFTTQDPDGKSYRLTEHVKKYYRSTTI</sequence>
<organism evidence="1 2">
    <name type="scientific">Herminiimonas contaminans</name>
    <dbReference type="NCBI Taxonomy" id="1111140"/>
    <lineage>
        <taxon>Bacteria</taxon>
        <taxon>Pseudomonadati</taxon>
        <taxon>Pseudomonadota</taxon>
        <taxon>Betaproteobacteria</taxon>
        <taxon>Burkholderiales</taxon>
        <taxon>Oxalobacteraceae</taxon>
        <taxon>Herminiimonas</taxon>
    </lineage>
</organism>
<dbReference type="RefSeq" id="WP_195876118.1">
    <property type="nucleotide sequence ID" value="NZ_JADOEL010000013.1"/>
</dbReference>
<proteinExistence type="predicted"/>
<dbReference type="PIRSF" id="PIRSF036704">
    <property type="entry name" value="UCP036704"/>
    <property type="match status" value="1"/>
</dbReference>